<dbReference type="SUPFAM" id="SSF81321">
    <property type="entry name" value="Family A G protein-coupled receptor-like"/>
    <property type="match status" value="2"/>
</dbReference>
<dbReference type="Gene3D" id="1.20.1070.10">
    <property type="entry name" value="Rhodopsin 7-helix transmembrane proteins"/>
    <property type="match status" value="3"/>
</dbReference>
<keyword evidence="14" id="KW-1185">Reference proteome</keyword>
<feature type="transmembrane region" description="Helical" evidence="11">
    <location>
        <begin position="876"/>
        <end position="898"/>
    </location>
</feature>
<evidence type="ECO:0000256" key="4">
    <source>
        <dbReference type="ARBA" id="ARBA00022692"/>
    </source>
</evidence>
<feature type="transmembrane region" description="Helical" evidence="11">
    <location>
        <begin position="555"/>
        <end position="576"/>
    </location>
</feature>
<evidence type="ECO:0000256" key="1">
    <source>
        <dbReference type="ARBA" id="ARBA00004651"/>
    </source>
</evidence>
<feature type="domain" description="G-protein coupled receptors family 1 profile" evidence="12">
    <location>
        <begin position="157"/>
        <end position="243"/>
    </location>
</feature>
<feature type="transmembrane region" description="Helical" evidence="11">
    <location>
        <begin position="189"/>
        <end position="209"/>
    </location>
</feature>
<evidence type="ECO:0000256" key="6">
    <source>
        <dbReference type="ARBA" id="ARBA00023040"/>
    </source>
</evidence>
<keyword evidence="4 10" id="KW-0812">Transmembrane</keyword>
<evidence type="ECO:0000313" key="14">
    <source>
        <dbReference type="Proteomes" id="UP000719412"/>
    </source>
</evidence>
<dbReference type="PROSITE" id="PS00237">
    <property type="entry name" value="G_PROTEIN_RECEP_F1_1"/>
    <property type="match status" value="1"/>
</dbReference>
<keyword evidence="7 11" id="KW-0472">Membrane</keyword>
<evidence type="ECO:0000256" key="9">
    <source>
        <dbReference type="ARBA" id="ARBA00023224"/>
    </source>
</evidence>
<protein>
    <recommendedName>
        <fullName evidence="12">G-protein coupled receptors family 1 profile domain-containing protein</fullName>
    </recommendedName>
</protein>
<evidence type="ECO:0000259" key="12">
    <source>
        <dbReference type="PROSITE" id="PS50262"/>
    </source>
</evidence>
<evidence type="ECO:0000256" key="2">
    <source>
        <dbReference type="ARBA" id="ARBA00010663"/>
    </source>
</evidence>
<dbReference type="GO" id="GO:0004989">
    <property type="term" value="F:octopamine receptor activity"/>
    <property type="evidence" value="ECO:0007669"/>
    <property type="project" value="TreeGrafter"/>
</dbReference>
<dbReference type="PANTHER" id="PTHR24248">
    <property type="entry name" value="ADRENERGIC RECEPTOR-RELATED G-PROTEIN COUPLED RECEPTOR"/>
    <property type="match status" value="1"/>
</dbReference>
<dbReference type="SMART" id="SM01381">
    <property type="entry name" value="7TM_GPCR_Srsx"/>
    <property type="match status" value="1"/>
</dbReference>
<dbReference type="PRINTS" id="PR00237">
    <property type="entry name" value="GPCRRHODOPSN"/>
</dbReference>
<sequence length="980" mass="111258">MDWSLSLFNPNPCIDHAAEDFAIDNKKNQKALPPEPQLGNVEYKLKIVNPTKQRFEHLVTQLKWRLHEGNGAAIYKIGVEDCGLLEGLSRWDMTASLQTLQRMVVALGATMTVSRERVLENGRCIAEGQVASDTPPSQLVKGKCYIRHEMSASTSLLALINPFNSIVIGTSIRQQSKSWRAEHKAARTLGIIMGAFMLCWLPFFLWYVITTLCGDDFCPTPDWLIGMLFWVGYFNSALNPVIYAYFNRDFREAFKDTLLCAMPCCFTCWKNPARTSFNAAFISTRTNQISTNRSRAAPEFNPGTRKKLIFRFFFVSYSRSGSNCGYVNMYTGSTAPPPSVIQATIQIVQKFSGNRSANNLPRARPVKSRFWRTPRCLGHEGAMNEILIATDLVTQPSLNTSTDNPNETSDAIHISNNYVYSFQPTWSTESWLLCFFLTLKTTVMALIIIAALFGNLLVIVSVMRHRKLRVITNYFVVSLALADMLVAIWAMCFNFSVEITGGRWIFGYFMCDVWNSLDVYFSTASILHLCCISVDRYYAIVQPLDYPLIMTNARLALMLAVVWCSPALVSFLPIFMEWYTTDEHLQFRRKHPYICTFTVNRAYSVISSSVSFWVPGMVMIFMYYRIYVEADRQERMLYRHKFHAESQSHYSVVISPSHWQMIKASPSRAAQFPLISELMWRVRSGEARVHATRHTVNRVISTREATHRKEIHAETYGNHENPKLREECGGAAVPADDSAASVAADETIFGRLKYSRSAFRCRTGGHQMGFRCIHTTDVIKTCDFRSKVAAALLNKHLQINGISAGLTSLRQSVDGGLATEKAPDPGTSSKMKRERKAARTLGIIVSAFLACWLPFFLWYVITSLCGSKRCYSPPSVITLVFWIGYFNSALNPLIYAYFNREFRVAFKKTLQSCCQVSSKLVCWKWPRSRGDHQVNYSNASSELHVNNHLRTDLRVEGMVQRFSYNISEGEIINLQSEDAI</sequence>
<keyword evidence="5 11" id="KW-1133">Transmembrane helix</keyword>
<proteinExistence type="inferred from homology"/>
<evidence type="ECO:0000256" key="7">
    <source>
        <dbReference type="ARBA" id="ARBA00023136"/>
    </source>
</evidence>
<dbReference type="AlphaFoldDB" id="A0A8J6HNJ6"/>
<reference evidence="13" key="1">
    <citation type="journal article" date="2020" name="J Insects Food Feed">
        <title>The yellow mealworm (Tenebrio molitor) genome: a resource for the emerging insects as food and feed industry.</title>
        <authorList>
            <person name="Eriksson T."/>
            <person name="Andere A."/>
            <person name="Kelstrup H."/>
            <person name="Emery V."/>
            <person name="Picard C."/>
        </authorList>
    </citation>
    <scope>NUCLEOTIDE SEQUENCE</scope>
    <source>
        <strain evidence="13">Stoneville</strain>
        <tissue evidence="13">Whole head</tissue>
    </source>
</reference>
<dbReference type="Pfam" id="PF00001">
    <property type="entry name" value="7tm_1"/>
    <property type="match status" value="2"/>
</dbReference>
<dbReference type="InterPro" id="IPR017452">
    <property type="entry name" value="GPCR_Rhodpsn_7TM"/>
</dbReference>
<organism evidence="13 14">
    <name type="scientific">Tenebrio molitor</name>
    <name type="common">Yellow mealworm beetle</name>
    <dbReference type="NCBI Taxonomy" id="7067"/>
    <lineage>
        <taxon>Eukaryota</taxon>
        <taxon>Metazoa</taxon>
        <taxon>Ecdysozoa</taxon>
        <taxon>Arthropoda</taxon>
        <taxon>Hexapoda</taxon>
        <taxon>Insecta</taxon>
        <taxon>Pterygota</taxon>
        <taxon>Neoptera</taxon>
        <taxon>Endopterygota</taxon>
        <taxon>Coleoptera</taxon>
        <taxon>Polyphaga</taxon>
        <taxon>Cucujiformia</taxon>
        <taxon>Tenebrionidae</taxon>
        <taxon>Tenebrio</taxon>
    </lineage>
</organism>
<feature type="transmembrane region" description="Helical" evidence="11">
    <location>
        <begin position="840"/>
        <end position="861"/>
    </location>
</feature>
<evidence type="ECO:0000256" key="8">
    <source>
        <dbReference type="ARBA" id="ARBA00023170"/>
    </source>
</evidence>
<dbReference type="GO" id="GO:0071880">
    <property type="term" value="P:adenylate cyclase-activating adrenergic receptor signaling pathway"/>
    <property type="evidence" value="ECO:0007669"/>
    <property type="project" value="TreeGrafter"/>
</dbReference>
<feature type="transmembrane region" description="Helical" evidence="11">
    <location>
        <begin position="517"/>
        <end position="534"/>
    </location>
</feature>
<keyword evidence="9 10" id="KW-0807">Transducer</keyword>
<dbReference type="Proteomes" id="UP000719412">
    <property type="component" value="Unassembled WGS sequence"/>
</dbReference>
<dbReference type="InterPro" id="IPR000276">
    <property type="entry name" value="GPCR_Rhodpsn"/>
</dbReference>
<evidence type="ECO:0000256" key="11">
    <source>
        <dbReference type="SAM" id="Phobius"/>
    </source>
</evidence>
<comment type="similarity">
    <text evidence="2 10">Belongs to the G-protein coupled receptor 1 family.</text>
</comment>
<dbReference type="GO" id="GO:0005886">
    <property type="term" value="C:plasma membrane"/>
    <property type="evidence" value="ECO:0007669"/>
    <property type="project" value="UniProtKB-SubCell"/>
</dbReference>
<evidence type="ECO:0000256" key="3">
    <source>
        <dbReference type="ARBA" id="ARBA00022475"/>
    </source>
</evidence>
<evidence type="ECO:0000256" key="5">
    <source>
        <dbReference type="ARBA" id="ARBA00022989"/>
    </source>
</evidence>
<comment type="subcellular location">
    <subcellularLocation>
        <location evidence="1">Cell membrane</location>
        <topology evidence="1">Multi-pass membrane protein</topology>
    </subcellularLocation>
</comment>
<dbReference type="PROSITE" id="PS50262">
    <property type="entry name" value="G_PROTEIN_RECEP_F1_2"/>
    <property type="match status" value="2"/>
</dbReference>
<feature type="transmembrane region" description="Helical" evidence="11">
    <location>
        <begin position="443"/>
        <end position="462"/>
    </location>
</feature>
<comment type="caution">
    <text evidence="13">The sequence shown here is derived from an EMBL/GenBank/DDBJ whole genome shotgun (WGS) entry which is preliminary data.</text>
</comment>
<feature type="transmembrane region" description="Helical" evidence="11">
    <location>
        <begin position="474"/>
        <end position="497"/>
    </location>
</feature>
<evidence type="ECO:0000256" key="10">
    <source>
        <dbReference type="RuleBase" id="RU000688"/>
    </source>
</evidence>
<keyword evidence="3" id="KW-1003">Cell membrane</keyword>
<accession>A0A8J6HNJ6</accession>
<dbReference type="EMBL" id="JABDTM020018932">
    <property type="protein sequence ID" value="KAH0817727.1"/>
    <property type="molecule type" value="Genomic_DNA"/>
</dbReference>
<name>A0A8J6HNJ6_TENMO</name>
<keyword evidence="6 10" id="KW-0297">G-protein coupled receptor</keyword>
<dbReference type="PANTHER" id="PTHR24248:SF134">
    <property type="entry name" value="OCTOPAMINE RECEPTOR BETA-1R"/>
    <property type="match status" value="1"/>
</dbReference>
<feature type="domain" description="G-protein coupled receptors family 1 profile" evidence="12">
    <location>
        <begin position="454"/>
        <end position="895"/>
    </location>
</feature>
<gene>
    <name evidence="13" type="ORF">GEV33_005064</name>
</gene>
<dbReference type="GO" id="GO:0043410">
    <property type="term" value="P:positive regulation of MAPK cascade"/>
    <property type="evidence" value="ECO:0007669"/>
    <property type="project" value="TreeGrafter"/>
</dbReference>
<keyword evidence="8 10" id="KW-0675">Receptor</keyword>
<feature type="transmembrane region" description="Helical" evidence="11">
    <location>
        <begin position="610"/>
        <end position="628"/>
    </location>
</feature>
<reference evidence="13" key="2">
    <citation type="submission" date="2021-08" db="EMBL/GenBank/DDBJ databases">
        <authorList>
            <person name="Eriksson T."/>
        </authorList>
    </citation>
    <scope>NUCLEOTIDE SEQUENCE</scope>
    <source>
        <strain evidence="13">Stoneville</strain>
        <tissue evidence="13">Whole head</tissue>
    </source>
</reference>
<evidence type="ECO:0000313" key="13">
    <source>
        <dbReference type="EMBL" id="KAH0817727.1"/>
    </source>
</evidence>